<feature type="region of interest" description="Disordered" evidence="1">
    <location>
        <begin position="186"/>
        <end position="211"/>
    </location>
</feature>
<feature type="transmembrane region" description="Helical" evidence="2">
    <location>
        <begin position="71"/>
        <end position="92"/>
    </location>
</feature>
<accession>A0ABS5E5I9</accession>
<evidence type="ECO:0000259" key="3">
    <source>
        <dbReference type="Pfam" id="PF14237"/>
    </source>
</evidence>
<evidence type="ECO:0000256" key="2">
    <source>
        <dbReference type="SAM" id="Phobius"/>
    </source>
</evidence>
<dbReference type="EMBL" id="JAGRQH010000002">
    <property type="protein sequence ID" value="MBR0559166.1"/>
    <property type="molecule type" value="Genomic_DNA"/>
</dbReference>
<keyword evidence="5" id="KW-1185">Reference proteome</keyword>
<keyword evidence="2" id="KW-0472">Membrane</keyword>
<name>A0ABS5E5I9_9PROT</name>
<keyword evidence="2" id="KW-1133">Transmembrane helix</keyword>
<proteinExistence type="predicted"/>
<comment type="caution">
    <text evidence="4">The sequence shown here is derived from an EMBL/GenBank/DDBJ whole genome shotgun (WGS) entry which is preliminary data.</text>
</comment>
<protein>
    <submittedName>
        <fullName evidence="4">DUF4339 domain-containing protein</fullName>
    </submittedName>
</protein>
<evidence type="ECO:0000313" key="5">
    <source>
        <dbReference type="Proteomes" id="UP000677812"/>
    </source>
</evidence>
<keyword evidence="2" id="KW-0812">Transmembrane</keyword>
<sequence>MKWYYAFEGQQVGPITTEQLKYLAESGTITPETLVWRQGFGEQWRPAAQAGIIFTTNQGHVVAQKSVQETWAWVFVMVPWLLNQSFLIISTWQHWTPLQEGKVALPLILVIIAVSVMAFMADRTALRVGGYQPPSGWWFLFPPGYCWARWRVVGRGKALLAVCILAFLVSFGVGLERTANNPAYMNASHSSATHSAPDQSGTAEGDDQENL</sequence>
<feature type="compositionally biased region" description="Polar residues" evidence="1">
    <location>
        <begin position="186"/>
        <end position="202"/>
    </location>
</feature>
<dbReference type="Pfam" id="PF14237">
    <property type="entry name" value="GYF_2"/>
    <property type="match status" value="1"/>
</dbReference>
<feature type="transmembrane region" description="Helical" evidence="2">
    <location>
        <begin position="158"/>
        <end position="175"/>
    </location>
</feature>
<reference evidence="4 5" key="1">
    <citation type="submission" date="2021-04" db="EMBL/GenBank/DDBJ databases">
        <title>The complete genome sequence of Neokomagataea sp. TBRC 2177.</title>
        <authorList>
            <person name="Charoenyingcharoen P."/>
            <person name="Yukphan P."/>
        </authorList>
    </citation>
    <scope>NUCLEOTIDE SEQUENCE [LARGE SCALE GENOMIC DNA]</scope>
    <source>
        <strain evidence="4 5">TBRC 2177</strain>
    </source>
</reference>
<dbReference type="InterPro" id="IPR025640">
    <property type="entry name" value="GYF_2"/>
</dbReference>
<evidence type="ECO:0000256" key="1">
    <source>
        <dbReference type="SAM" id="MobiDB-lite"/>
    </source>
</evidence>
<gene>
    <name evidence="4" type="ORF">KB213_03725</name>
</gene>
<dbReference type="RefSeq" id="WP_211680714.1">
    <property type="nucleotide sequence ID" value="NZ_JAGRQH010000002.1"/>
</dbReference>
<dbReference type="Proteomes" id="UP000677812">
    <property type="component" value="Unassembled WGS sequence"/>
</dbReference>
<feature type="domain" description="GYF" evidence="3">
    <location>
        <begin position="3"/>
        <end position="49"/>
    </location>
</feature>
<organism evidence="4 5">
    <name type="scientific">Neokomagataea anthophila</name>
    <dbReference type="NCBI Taxonomy" id="2826925"/>
    <lineage>
        <taxon>Bacteria</taxon>
        <taxon>Pseudomonadati</taxon>
        <taxon>Pseudomonadota</taxon>
        <taxon>Alphaproteobacteria</taxon>
        <taxon>Acetobacterales</taxon>
        <taxon>Acetobacteraceae</taxon>
        <taxon>Neokomagataea</taxon>
    </lineage>
</organism>
<evidence type="ECO:0000313" key="4">
    <source>
        <dbReference type="EMBL" id="MBR0559166.1"/>
    </source>
</evidence>
<feature type="transmembrane region" description="Helical" evidence="2">
    <location>
        <begin position="104"/>
        <end position="121"/>
    </location>
</feature>